<evidence type="ECO:0000256" key="3">
    <source>
        <dbReference type="ARBA" id="ARBA00022670"/>
    </source>
</evidence>
<proteinExistence type="inferred from homology"/>
<dbReference type="PANTHER" id="PTHR13046">
    <property type="entry name" value="PROTEASE U48 CAAX PRENYL PROTEASE RCE1"/>
    <property type="match status" value="1"/>
</dbReference>
<dbReference type="EC" id="3.4.26.1" evidence="10"/>
<dbReference type="GO" id="GO:0005789">
    <property type="term" value="C:endoplasmic reticulum membrane"/>
    <property type="evidence" value="ECO:0007669"/>
    <property type="project" value="UniProtKB-SubCell"/>
</dbReference>
<evidence type="ECO:0000256" key="5">
    <source>
        <dbReference type="ARBA" id="ARBA00022801"/>
    </source>
</evidence>
<dbReference type="PANTHER" id="PTHR13046:SF0">
    <property type="entry name" value="CAAX PRENYL PROTEASE 2"/>
    <property type="match status" value="1"/>
</dbReference>
<keyword evidence="6" id="KW-0256">Endoplasmic reticulum</keyword>
<feature type="transmembrane region" description="Helical" evidence="11">
    <location>
        <begin position="288"/>
        <end position="308"/>
    </location>
</feature>
<evidence type="ECO:0000256" key="11">
    <source>
        <dbReference type="SAM" id="Phobius"/>
    </source>
</evidence>
<protein>
    <recommendedName>
        <fullName evidence="10">intramembrane prenyl-peptidase Rce1</fullName>
        <ecNumber evidence="10">3.4.26.1</ecNumber>
    </recommendedName>
</protein>
<dbReference type="Proteomes" id="UP001259832">
    <property type="component" value="Unassembled WGS sequence"/>
</dbReference>
<dbReference type="AlphaFoldDB" id="A0AAD9H0G5"/>
<evidence type="ECO:0000313" key="14">
    <source>
        <dbReference type="Proteomes" id="UP001259832"/>
    </source>
</evidence>
<evidence type="ECO:0000256" key="6">
    <source>
        <dbReference type="ARBA" id="ARBA00022824"/>
    </source>
</evidence>
<feature type="transmembrane region" description="Helical" evidence="11">
    <location>
        <begin position="6"/>
        <end position="26"/>
    </location>
</feature>
<evidence type="ECO:0000259" key="12">
    <source>
        <dbReference type="Pfam" id="PF02517"/>
    </source>
</evidence>
<keyword evidence="7 11" id="KW-1133">Transmembrane helix</keyword>
<dbReference type="InterPro" id="IPR003675">
    <property type="entry name" value="Rce1/LyrA-like_dom"/>
</dbReference>
<dbReference type="EMBL" id="JASMQC010000001">
    <property type="protein sequence ID" value="KAK1947715.1"/>
    <property type="molecule type" value="Genomic_DNA"/>
</dbReference>
<dbReference type="InterPro" id="IPR039731">
    <property type="entry name" value="Rce1"/>
</dbReference>
<feature type="transmembrane region" description="Helical" evidence="11">
    <location>
        <begin position="47"/>
        <end position="65"/>
    </location>
</feature>
<dbReference type="GO" id="GO:0071586">
    <property type="term" value="P:CAAX-box protein processing"/>
    <property type="evidence" value="ECO:0007669"/>
    <property type="project" value="InterPro"/>
</dbReference>
<accession>A0AAD9H0G5</accession>
<feature type="domain" description="CAAX prenyl protease 2/Lysostaphin resistance protein A-like" evidence="12">
    <location>
        <begin position="143"/>
        <end position="269"/>
    </location>
</feature>
<evidence type="ECO:0000256" key="7">
    <source>
        <dbReference type="ARBA" id="ARBA00022989"/>
    </source>
</evidence>
<keyword evidence="8 11" id="KW-0472">Membrane</keyword>
<evidence type="ECO:0000256" key="10">
    <source>
        <dbReference type="ARBA" id="ARBA00049729"/>
    </source>
</evidence>
<keyword evidence="5" id="KW-0378">Hydrolase</keyword>
<evidence type="ECO:0000313" key="13">
    <source>
        <dbReference type="EMBL" id="KAK1947715.1"/>
    </source>
</evidence>
<dbReference type="GO" id="GO:0004222">
    <property type="term" value="F:metalloendopeptidase activity"/>
    <property type="evidence" value="ECO:0007669"/>
    <property type="project" value="InterPro"/>
</dbReference>
<reference evidence="13" key="1">
    <citation type="submission" date="2023-08" db="EMBL/GenBank/DDBJ databases">
        <title>Reference Genome Resource for the Citrus Pathogen Phytophthora citrophthora.</title>
        <authorList>
            <person name="Moller H."/>
            <person name="Coetzee B."/>
            <person name="Rose L.J."/>
            <person name="Van Niekerk J.M."/>
        </authorList>
    </citation>
    <scope>NUCLEOTIDE SEQUENCE</scope>
    <source>
        <strain evidence="13">STE-U-9442</strain>
    </source>
</reference>
<evidence type="ECO:0000256" key="8">
    <source>
        <dbReference type="ARBA" id="ARBA00023136"/>
    </source>
</evidence>
<feature type="transmembrane region" description="Helical" evidence="11">
    <location>
        <begin position="85"/>
        <end position="106"/>
    </location>
</feature>
<comment type="catalytic activity">
    <reaction evidence="9">
        <text>Hydrolyzes the peptide bond -P2-(S-farnesyl or geranylgeranyl)C-P1'-P2'-P3'-COOH where P1' and P2' are amino acids with aliphatic sidechains and P3' is any C-terminal residue.</text>
        <dbReference type="EC" id="3.4.26.1"/>
    </reaction>
</comment>
<keyword evidence="14" id="KW-1185">Reference proteome</keyword>
<organism evidence="13 14">
    <name type="scientific">Phytophthora citrophthora</name>
    <dbReference type="NCBI Taxonomy" id="4793"/>
    <lineage>
        <taxon>Eukaryota</taxon>
        <taxon>Sar</taxon>
        <taxon>Stramenopiles</taxon>
        <taxon>Oomycota</taxon>
        <taxon>Peronosporomycetes</taxon>
        <taxon>Peronosporales</taxon>
        <taxon>Peronosporaceae</taxon>
        <taxon>Phytophthora</taxon>
    </lineage>
</organism>
<comment type="caution">
    <text evidence="13">The sequence shown here is derived from an EMBL/GenBank/DDBJ whole genome shotgun (WGS) entry which is preliminary data.</text>
</comment>
<comment type="similarity">
    <text evidence="2">Belongs to the peptidase U48 family.</text>
</comment>
<gene>
    <name evidence="13" type="ORF">P3T76_000005</name>
</gene>
<comment type="subcellular location">
    <subcellularLocation>
        <location evidence="1">Endoplasmic reticulum membrane</location>
        <topology evidence="1">Multi-pass membrane protein</topology>
    </subcellularLocation>
</comment>
<evidence type="ECO:0000256" key="1">
    <source>
        <dbReference type="ARBA" id="ARBA00004477"/>
    </source>
</evidence>
<feature type="transmembrane region" description="Helical" evidence="11">
    <location>
        <begin position="256"/>
        <end position="276"/>
    </location>
</feature>
<keyword evidence="3 13" id="KW-0645">Protease</keyword>
<dbReference type="Pfam" id="PF02517">
    <property type="entry name" value="Rce1-like"/>
    <property type="match status" value="1"/>
</dbReference>
<name>A0AAD9H0G5_9STRA</name>
<keyword evidence="4 11" id="KW-0812">Transmembrane</keyword>
<evidence type="ECO:0000256" key="4">
    <source>
        <dbReference type="ARBA" id="ARBA00022692"/>
    </source>
</evidence>
<dbReference type="PROSITE" id="PS51257">
    <property type="entry name" value="PROKAR_LIPOPROTEIN"/>
    <property type="match status" value="1"/>
</dbReference>
<evidence type="ECO:0000256" key="9">
    <source>
        <dbReference type="ARBA" id="ARBA00047280"/>
    </source>
</evidence>
<evidence type="ECO:0000256" key="2">
    <source>
        <dbReference type="ARBA" id="ARBA00006897"/>
    </source>
</evidence>
<sequence>MRFSVTATTAIIACSCMAAAYVGVLYTLPQPIRRLPRDHPTHILARFLLICIFCAICPFVLAVFYDHDESSMSFAQWLGIRWEGLVQAIIIPLIATAVLFTGSLLANALRLLNVSKQFHSNGLWFAIKNSALYYSITHDRLPSLRTYVLGPLTEEFVFRSCMVPLLVCAQFTVKQIVLGSPLMFGAAHLHHFMEYVRHGRSPKDAALTVGMSCIVGHYKLSEDSNVNRDAVPGFQLIYTSLFGAYATFLFLRTGHFASIFLVHVFCNVMGFPDLSFFNPESSLHPYRLVLLGAYFFGIYGFSLLLMPLTEPSLYSSEMWNVTASTVEHELVFEYTETL</sequence>